<keyword evidence="2" id="KW-1185">Reference proteome</keyword>
<dbReference type="EMBL" id="PIQF01000001">
    <property type="protein sequence ID" value="RUO77102.1"/>
    <property type="molecule type" value="Genomic_DNA"/>
</dbReference>
<dbReference type="Proteomes" id="UP000287908">
    <property type="component" value="Unassembled WGS sequence"/>
</dbReference>
<evidence type="ECO:0008006" key="3">
    <source>
        <dbReference type="Google" id="ProtNLM"/>
    </source>
</evidence>
<comment type="caution">
    <text evidence="1">The sequence shown here is derived from an EMBL/GenBank/DDBJ whole genome shotgun (WGS) entry which is preliminary data.</text>
</comment>
<name>A0A432ZIK7_9GAMM</name>
<dbReference type="AlphaFoldDB" id="A0A432ZIK7"/>
<proteinExistence type="predicted"/>
<dbReference type="RefSeq" id="WP_126783371.1">
    <property type="nucleotide sequence ID" value="NZ_PIQF01000001.1"/>
</dbReference>
<reference evidence="1 2" key="1">
    <citation type="journal article" date="2011" name="Front. Microbiol.">
        <title>Genomic signatures of strain selection and enhancement in Bacillus atrophaeus var. globigii, a historical biowarfare simulant.</title>
        <authorList>
            <person name="Gibbons H.S."/>
            <person name="Broomall S.M."/>
            <person name="McNew L.A."/>
            <person name="Daligault H."/>
            <person name="Chapman C."/>
            <person name="Bruce D."/>
            <person name="Karavis M."/>
            <person name="Krepps M."/>
            <person name="McGregor P.A."/>
            <person name="Hong C."/>
            <person name="Park K.H."/>
            <person name="Akmal A."/>
            <person name="Feldman A."/>
            <person name="Lin J.S."/>
            <person name="Chang W.E."/>
            <person name="Higgs B.W."/>
            <person name="Demirev P."/>
            <person name="Lindquist J."/>
            <person name="Liem A."/>
            <person name="Fochler E."/>
            <person name="Read T.D."/>
            <person name="Tapia R."/>
            <person name="Johnson S."/>
            <person name="Bishop-Lilly K.A."/>
            <person name="Detter C."/>
            <person name="Han C."/>
            <person name="Sozhamannan S."/>
            <person name="Rosenzweig C.N."/>
            <person name="Skowronski E.W."/>
        </authorList>
    </citation>
    <scope>NUCLEOTIDE SEQUENCE [LARGE SCALE GENOMIC DNA]</scope>
    <source>
        <strain evidence="1 2">CL-SP19</strain>
    </source>
</reference>
<dbReference type="OrthoDB" id="5597599at2"/>
<accession>A0A432ZIK7</accession>
<dbReference type="InterPro" id="IPR022025">
    <property type="entry name" value="Amidoligase_2"/>
</dbReference>
<sequence>MKEKAISKAAFLPIDRECTVGFELEFSGLSVQQTLDTLQHHLQGDIENISLAERTITHAELGKFQIELDWSYLKKVAKRQSQSQSGEKTWLKEVGNLAEKVVPLEVVCPPLTLEQCEQLLPLTDALRSAGARGTDESWLAAYGVHINAEVPTNDDDEIESEALHRYLQAYGLLQWWLFDAHQVNTTRKVSPYIDKYPESYLRLLLAQESVTMPLLINDYLEHNASRNRALDMLPLFAHIDPERVYEVVGDDKIKSRPTFHYRLPNCHIEQPDWNLTVPWKGWWVIEKLANDERALEYWRSQFLEQSRPLIGVAETDWKRRINEWLIDRGWW</sequence>
<organism evidence="1 2">
    <name type="scientific">Idiomarina seosinensis</name>
    <dbReference type="NCBI Taxonomy" id="281739"/>
    <lineage>
        <taxon>Bacteria</taxon>
        <taxon>Pseudomonadati</taxon>
        <taxon>Pseudomonadota</taxon>
        <taxon>Gammaproteobacteria</taxon>
        <taxon>Alteromonadales</taxon>
        <taxon>Idiomarinaceae</taxon>
        <taxon>Idiomarina</taxon>
    </lineage>
</organism>
<dbReference type="Pfam" id="PF12224">
    <property type="entry name" value="Amidoligase_2"/>
    <property type="match status" value="1"/>
</dbReference>
<evidence type="ECO:0000313" key="2">
    <source>
        <dbReference type="Proteomes" id="UP000287908"/>
    </source>
</evidence>
<gene>
    <name evidence="1" type="ORF">CWI81_00950</name>
</gene>
<protein>
    <recommendedName>
        <fullName evidence="3">Amidoligase enzyme</fullName>
    </recommendedName>
</protein>
<evidence type="ECO:0000313" key="1">
    <source>
        <dbReference type="EMBL" id="RUO77102.1"/>
    </source>
</evidence>